<name>A0AAE0GJE1_9CHLO</name>
<dbReference type="AlphaFoldDB" id="A0AAE0GJE1"/>
<reference evidence="1 2" key="1">
    <citation type="journal article" date="2015" name="Genome Biol. Evol.">
        <title>Comparative Genomics of a Bacterivorous Green Alga Reveals Evolutionary Causalities and Consequences of Phago-Mixotrophic Mode of Nutrition.</title>
        <authorList>
            <person name="Burns J.A."/>
            <person name="Paasch A."/>
            <person name="Narechania A."/>
            <person name="Kim E."/>
        </authorList>
    </citation>
    <scope>NUCLEOTIDE SEQUENCE [LARGE SCALE GENOMIC DNA]</scope>
    <source>
        <strain evidence="1 2">PLY_AMNH</strain>
    </source>
</reference>
<comment type="caution">
    <text evidence="1">The sequence shown here is derived from an EMBL/GenBank/DDBJ whole genome shotgun (WGS) entry which is preliminary data.</text>
</comment>
<accession>A0AAE0GJE1</accession>
<evidence type="ECO:0000313" key="2">
    <source>
        <dbReference type="Proteomes" id="UP001190700"/>
    </source>
</evidence>
<feature type="non-terminal residue" evidence="1">
    <location>
        <position position="153"/>
    </location>
</feature>
<gene>
    <name evidence="1" type="ORF">CYMTET_12900</name>
</gene>
<dbReference type="Proteomes" id="UP001190700">
    <property type="component" value="Unassembled WGS sequence"/>
</dbReference>
<dbReference type="EMBL" id="LGRX02005074">
    <property type="protein sequence ID" value="KAK3279202.1"/>
    <property type="molecule type" value="Genomic_DNA"/>
</dbReference>
<keyword evidence="2" id="KW-1185">Reference proteome</keyword>
<sequence length="153" mass="17358">MEIFEANASENMTDNPCLEPTDDLQAAIRDDKYIKYNIEHHYTGYDFELNSFNVTMCVCKSTRASFLVGVDAIVLSIDHFFTSQIVSGALARTYIRSVNSKTNKKVFEKGETPAMTLEQLLEWAEVELDKRLDEGMNAQWLDGLADSELFALQ</sequence>
<protein>
    <submittedName>
        <fullName evidence="1">Uncharacterized protein</fullName>
    </submittedName>
</protein>
<evidence type="ECO:0000313" key="1">
    <source>
        <dbReference type="EMBL" id="KAK3279202.1"/>
    </source>
</evidence>
<proteinExistence type="predicted"/>
<organism evidence="1 2">
    <name type="scientific">Cymbomonas tetramitiformis</name>
    <dbReference type="NCBI Taxonomy" id="36881"/>
    <lineage>
        <taxon>Eukaryota</taxon>
        <taxon>Viridiplantae</taxon>
        <taxon>Chlorophyta</taxon>
        <taxon>Pyramimonadophyceae</taxon>
        <taxon>Pyramimonadales</taxon>
        <taxon>Pyramimonadaceae</taxon>
        <taxon>Cymbomonas</taxon>
    </lineage>
</organism>